<proteinExistence type="predicted"/>
<sequence length="56" mass="6494">MRQMSTDLAKGSFVVTALARWQHQIMEFIHEEYIAPLRAENAELRAKIQELQAHAD</sequence>
<reference evidence="1 2" key="1">
    <citation type="submission" date="2020-08" db="EMBL/GenBank/DDBJ databases">
        <title>Genomic Encyclopedia of Type Strains, Phase IV (KMG-IV): sequencing the most valuable type-strain genomes for metagenomic binning, comparative biology and taxonomic classification.</title>
        <authorList>
            <person name="Goeker M."/>
        </authorList>
    </citation>
    <scope>NUCLEOTIDE SEQUENCE [LARGE SCALE GENOMIC DNA]</scope>
    <source>
        <strain evidence="1 2">DSM 28760</strain>
    </source>
</reference>
<dbReference type="EMBL" id="JACICC010000002">
    <property type="protein sequence ID" value="MBB3808803.1"/>
    <property type="molecule type" value="Genomic_DNA"/>
</dbReference>
<name>A0A7W6EFF3_9HYPH</name>
<keyword evidence="2" id="KW-1185">Reference proteome</keyword>
<evidence type="ECO:0000313" key="1">
    <source>
        <dbReference type="EMBL" id="MBB3808803.1"/>
    </source>
</evidence>
<accession>A0A7W6EFF3</accession>
<organism evidence="1 2">
    <name type="scientific">Pseudochelatococcus contaminans</name>
    <dbReference type="NCBI Taxonomy" id="1538103"/>
    <lineage>
        <taxon>Bacteria</taxon>
        <taxon>Pseudomonadati</taxon>
        <taxon>Pseudomonadota</taxon>
        <taxon>Alphaproteobacteria</taxon>
        <taxon>Hyphomicrobiales</taxon>
        <taxon>Chelatococcaceae</taxon>
        <taxon>Pseudochelatococcus</taxon>
    </lineage>
</organism>
<comment type="caution">
    <text evidence="1">The sequence shown here is derived from an EMBL/GenBank/DDBJ whole genome shotgun (WGS) entry which is preliminary data.</text>
</comment>
<evidence type="ECO:0000313" key="2">
    <source>
        <dbReference type="Proteomes" id="UP000537592"/>
    </source>
</evidence>
<dbReference type="Proteomes" id="UP000537592">
    <property type="component" value="Unassembled WGS sequence"/>
</dbReference>
<dbReference type="AlphaFoldDB" id="A0A7W6EFF3"/>
<protein>
    <submittedName>
        <fullName evidence="1">Uncharacterized protein</fullName>
    </submittedName>
</protein>
<gene>
    <name evidence="1" type="ORF">FHS81_000873</name>
</gene>